<evidence type="ECO:0000313" key="2">
    <source>
        <dbReference type="EMBL" id="EFG07806.1"/>
    </source>
</evidence>
<organism evidence="2 3">
    <name type="scientific">Streptomyces clavuligerus</name>
    <dbReference type="NCBI Taxonomy" id="1901"/>
    <lineage>
        <taxon>Bacteria</taxon>
        <taxon>Bacillati</taxon>
        <taxon>Actinomycetota</taxon>
        <taxon>Actinomycetes</taxon>
        <taxon>Kitasatosporales</taxon>
        <taxon>Streptomycetaceae</taxon>
        <taxon>Streptomyces</taxon>
    </lineage>
</organism>
<accession>B5GY69</accession>
<dbReference type="Proteomes" id="UP000002357">
    <property type="component" value="Chromosome"/>
</dbReference>
<sequence>MITITYTPLLKPTRTTGTTRGTEGTGTPGITRITGSLDSTITLSIGGSGDPGDGWDPG</sequence>
<dbReference type="RefSeq" id="WP_003956884.1">
    <property type="nucleotide sequence ID" value="NZ_CM000913.1"/>
</dbReference>
<dbReference type="GeneID" id="93734640"/>
<feature type="compositionally biased region" description="Low complexity" evidence="1">
    <location>
        <begin position="12"/>
        <end position="22"/>
    </location>
</feature>
<dbReference type="AlphaFoldDB" id="B5GY69"/>
<gene>
    <name evidence="2" type="ORF">SCLAV_2734</name>
</gene>
<evidence type="ECO:0000313" key="3">
    <source>
        <dbReference type="Proteomes" id="UP000002357"/>
    </source>
</evidence>
<feature type="region of interest" description="Disordered" evidence="1">
    <location>
        <begin position="10"/>
        <end position="34"/>
    </location>
</feature>
<dbReference type="EMBL" id="CM000913">
    <property type="protein sequence ID" value="EFG07806.1"/>
    <property type="molecule type" value="Genomic_DNA"/>
</dbReference>
<proteinExistence type="predicted"/>
<keyword evidence="3" id="KW-1185">Reference proteome</keyword>
<protein>
    <submittedName>
        <fullName evidence="2">Uncharacterized protein</fullName>
    </submittedName>
</protein>
<name>B5GY69_STRCL</name>
<reference evidence="2 3" key="1">
    <citation type="journal article" date="2010" name="Genome Biol. Evol.">
        <title>The sequence of a 1.8-mb bacterial linear plasmid reveals a rich evolutionary reservoir of secondary metabolic pathways.</title>
        <authorList>
            <person name="Medema M.H."/>
            <person name="Trefzer A."/>
            <person name="Kovalchuk A."/>
            <person name="van den Berg M."/>
            <person name="Mueller U."/>
            <person name="Heijne W."/>
            <person name="Wu L."/>
            <person name="Alam M.T."/>
            <person name="Ronning C.M."/>
            <person name="Nierman W.C."/>
            <person name="Bovenberg R.A.L."/>
            <person name="Breitling R."/>
            <person name="Takano E."/>
        </authorList>
    </citation>
    <scope>NUCLEOTIDE SEQUENCE [LARGE SCALE GENOMIC DNA]</scope>
    <source>
        <strain evidence="3">ATCC 27064 / DSM 738 / JCM 4710 / NBRC 13307 / NCIMB 12785 / NRRL 3585 / VKM Ac-602</strain>
    </source>
</reference>
<evidence type="ECO:0000256" key="1">
    <source>
        <dbReference type="SAM" id="MobiDB-lite"/>
    </source>
</evidence>